<feature type="compositionally biased region" description="Low complexity" evidence="1">
    <location>
        <begin position="160"/>
        <end position="176"/>
    </location>
</feature>
<dbReference type="STRING" id="1507870.A0A1V8SAF3"/>
<name>A0A1V8SAF3_9PEZI</name>
<proteinExistence type="predicted"/>
<reference evidence="3" key="1">
    <citation type="submission" date="2017-03" db="EMBL/GenBank/DDBJ databases">
        <title>Genomes of endolithic fungi from Antarctica.</title>
        <authorList>
            <person name="Coleine C."/>
            <person name="Masonjones S."/>
            <person name="Stajich J.E."/>
        </authorList>
    </citation>
    <scope>NUCLEOTIDE SEQUENCE [LARGE SCALE GENOMIC DNA]</scope>
    <source>
        <strain evidence="3">CCFEE 5527</strain>
    </source>
</reference>
<protein>
    <submittedName>
        <fullName evidence="2">Uncharacterized protein</fullName>
    </submittedName>
</protein>
<feature type="compositionally biased region" description="Polar residues" evidence="1">
    <location>
        <begin position="207"/>
        <end position="219"/>
    </location>
</feature>
<feature type="region of interest" description="Disordered" evidence="1">
    <location>
        <begin position="1"/>
        <end position="58"/>
    </location>
</feature>
<feature type="region of interest" description="Disordered" evidence="1">
    <location>
        <begin position="242"/>
        <end position="763"/>
    </location>
</feature>
<feature type="compositionally biased region" description="Gly residues" evidence="1">
    <location>
        <begin position="1162"/>
        <end position="1171"/>
    </location>
</feature>
<dbReference type="Proteomes" id="UP000192596">
    <property type="component" value="Unassembled WGS sequence"/>
</dbReference>
<organism evidence="2 3">
    <name type="scientific">Cryoendolithus antarcticus</name>
    <dbReference type="NCBI Taxonomy" id="1507870"/>
    <lineage>
        <taxon>Eukaryota</taxon>
        <taxon>Fungi</taxon>
        <taxon>Dikarya</taxon>
        <taxon>Ascomycota</taxon>
        <taxon>Pezizomycotina</taxon>
        <taxon>Dothideomycetes</taxon>
        <taxon>Dothideomycetidae</taxon>
        <taxon>Cladosporiales</taxon>
        <taxon>Cladosporiaceae</taxon>
        <taxon>Cryoendolithus</taxon>
    </lineage>
</organism>
<comment type="caution">
    <text evidence="2">The sequence shown here is derived from an EMBL/GenBank/DDBJ whole genome shotgun (WGS) entry which is preliminary data.</text>
</comment>
<accession>A0A1V8SAF3</accession>
<evidence type="ECO:0000313" key="2">
    <source>
        <dbReference type="EMBL" id="OQN96029.1"/>
    </source>
</evidence>
<dbReference type="OrthoDB" id="3896342at2759"/>
<feature type="region of interest" description="Disordered" evidence="1">
    <location>
        <begin position="89"/>
        <end position="108"/>
    </location>
</feature>
<evidence type="ECO:0000313" key="3">
    <source>
        <dbReference type="Proteomes" id="UP000192596"/>
    </source>
</evidence>
<feature type="compositionally biased region" description="Low complexity" evidence="1">
    <location>
        <begin position="267"/>
        <end position="314"/>
    </location>
</feature>
<feature type="compositionally biased region" description="Gly residues" evidence="1">
    <location>
        <begin position="1050"/>
        <end position="1084"/>
    </location>
</feature>
<feature type="compositionally biased region" description="Low complexity" evidence="1">
    <location>
        <begin position="954"/>
        <end position="976"/>
    </location>
</feature>
<sequence>MDKLKKILSPGSKHDDDVLYKDGANVAPGTVGEKHAETGLAGGAPSTLQTKSGTEEKDSGILRQIANPEGAKHDDLAYGNTATVQSGSGTGAATGIPSSTAGTLGKGDNAEYLQTKPEAEKKDHGILRQIMNPSGNKYDDVAHGQTATVGGASSELPTRSAGSSALPSSSTTTGTPIGQPLRPQLSAENASTASIKSGVRGPYADQADTTSATGATNDSHLGRDTALGGAGAAGVASAVMGAEKHHSNTGNENVAPSSSGERAFPLSGGATTGSTTQSSSNPLTSGTSSSGLGHGSSLTNPSSTSTSTAPGSDSIPAIAGWAGHDHEHQPHGFAGDPCGPGEESPVPGYVHHAKGPHSTDIANRLDPHVPGEFPSESGLDRHAPGGSSSALAPGSTAGSGILGGGLGSSSNRVDDTVPSNAPVSGALGTAPIRSSEPEAAGISGSHHGRDAALAGGAGAAGLGAYEATKHHGEPSSSGLTGGQTAPSSSLGGQSAFPSSSQPLASSGLSGTSSGPLSGSSATQPQSSALGSSSSPLGSSSNTQPQSSEHHYGRDAALAGGAGAAGLGAYEATRDHNTPSSTTAGGPLSSHSPTSGSSVLPTGSSGQRTNMDSVADAPLSGSQQTQPEHHYGRDAGIAGGAGALGLGAYEATKNRDAPTSSSTGGLSSHAPTTQGSNIDSTTSALPSSSTQQPEHHYGRDAGLAGGAGAAGIGAYEAKKHHDSAPTQSGSTPLTQASPATQASATGPAYDTTQPKEHHYGRDAAAVGGAGAAGYAVHEGLDDKKAEKLEKKHEKEIEKEEKHHAKDEKKREKEAEKEGKKYMKESEHEHNKLHKDAPEEKKPSLIHRILHPGEKKHDEAAVAGATGAGAVGATEGHRSTSDRPYGLELKEADEARHAEHQRKLERDGVLAGTGVAGVGAAGAAAAHHGSSSTSAAHETPGTMFNTSAGEHNTPSHGTGAAGTAGAAGLAGTAAGHHGPQAGVVTTDVPKAPLSEVQRNADHELDIPPPSTEPHVTHQPGVVTGDVPKAPLSEVQRNADHELNLPGQSSHGLGAGSAAGAGTAAGLGSSSGLGHSSGLGSSTGTGSSGMVTEPHTGLPMNVGKYGDGHGGTDGSSTVRGLEGSEGGVGSTGTGVGSTTGAGSGGLGGVGQTGETAPHSSKHGGSAAGSGMMGL</sequence>
<feature type="compositionally biased region" description="Gly residues" evidence="1">
    <location>
        <begin position="1120"/>
        <end position="1148"/>
    </location>
</feature>
<feature type="compositionally biased region" description="Basic and acidic residues" evidence="1">
    <location>
        <begin position="779"/>
        <end position="841"/>
    </location>
</feature>
<feature type="compositionally biased region" description="Low complexity" evidence="1">
    <location>
        <begin position="734"/>
        <end position="747"/>
    </location>
</feature>
<feature type="compositionally biased region" description="Polar residues" evidence="1">
    <location>
        <begin position="601"/>
        <end position="611"/>
    </location>
</feature>
<keyword evidence="3" id="KW-1185">Reference proteome</keyword>
<gene>
    <name evidence="2" type="ORF">B0A48_18020</name>
</gene>
<feature type="compositionally biased region" description="Low complexity" evidence="1">
    <location>
        <begin position="493"/>
        <end position="540"/>
    </location>
</feature>
<feature type="compositionally biased region" description="Polar residues" evidence="1">
    <location>
        <begin position="656"/>
        <end position="691"/>
    </location>
</feature>
<feature type="compositionally biased region" description="Low complexity" evidence="1">
    <location>
        <begin position="924"/>
        <end position="934"/>
    </location>
</feature>
<feature type="compositionally biased region" description="Polar residues" evidence="1">
    <location>
        <begin position="474"/>
        <end position="492"/>
    </location>
</feature>
<feature type="compositionally biased region" description="Polar residues" evidence="1">
    <location>
        <begin position="186"/>
        <end position="195"/>
    </location>
</feature>
<dbReference type="InParanoid" id="A0A1V8SAF3"/>
<dbReference type="EMBL" id="NAJO01000074">
    <property type="protein sequence ID" value="OQN96029.1"/>
    <property type="molecule type" value="Genomic_DNA"/>
</dbReference>
<feature type="compositionally biased region" description="Polar residues" evidence="1">
    <location>
        <begin position="940"/>
        <end position="953"/>
    </location>
</feature>
<feature type="compositionally biased region" description="Polar residues" evidence="1">
    <location>
        <begin position="248"/>
        <end position="260"/>
    </location>
</feature>
<feature type="region of interest" description="Disordered" evidence="1">
    <location>
        <begin position="1000"/>
        <end position="1025"/>
    </location>
</feature>
<feature type="compositionally biased region" description="Low complexity" evidence="1">
    <location>
        <begin position="584"/>
        <end position="600"/>
    </location>
</feature>
<feature type="compositionally biased region" description="Polar residues" evidence="1">
    <location>
        <begin position="723"/>
        <end position="733"/>
    </location>
</feature>
<feature type="compositionally biased region" description="Low complexity" evidence="1">
    <location>
        <begin position="384"/>
        <end position="399"/>
    </location>
</feature>
<feature type="region of interest" description="Disordered" evidence="1">
    <location>
        <begin position="779"/>
        <end position="842"/>
    </location>
</feature>
<feature type="region of interest" description="Disordered" evidence="1">
    <location>
        <begin position="1039"/>
        <end position="1171"/>
    </location>
</feature>
<evidence type="ECO:0000256" key="1">
    <source>
        <dbReference type="SAM" id="MobiDB-lite"/>
    </source>
</evidence>
<feature type="region of interest" description="Disordered" evidence="1">
    <location>
        <begin position="148"/>
        <end position="228"/>
    </location>
</feature>
<feature type="region of interest" description="Disordered" evidence="1">
    <location>
        <begin position="924"/>
        <end position="982"/>
    </location>
</feature>
<dbReference type="AlphaFoldDB" id="A0A1V8SAF3"/>